<keyword evidence="17" id="KW-1185">Reference proteome</keyword>
<evidence type="ECO:0000259" key="15">
    <source>
        <dbReference type="PROSITE" id="PS50878"/>
    </source>
</evidence>
<dbReference type="PROSITE" id="PS50878">
    <property type="entry name" value="RT_POL"/>
    <property type="match status" value="1"/>
</dbReference>
<dbReference type="Pfam" id="PF21399">
    <property type="entry name" value="TERT_C"/>
    <property type="match status" value="1"/>
</dbReference>
<dbReference type="InterPro" id="IPR049139">
    <property type="entry name" value="TERT_C"/>
</dbReference>
<dbReference type="GO" id="GO:0046872">
    <property type="term" value="F:metal ion binding"/>
    <property type="evidence" value="ECO:0007669"/>
    <property type="project" value="UniProtKB-KW"/>
</dbReference>
<evidence type="ECO:0000256" key="8">
    <source>
        <dbReference type="ARBA" id="ARBA00022842"/>
    </source>
</evidence>
<comment type="catalytic activity">
    <reaction evidence="12 13">
        <text>DNA(n) + a 2'-deoxyribonucleoside 5'-triphosphate = DNA(n+1) + diphosphate</text>
        <dbReference type="Rhea" id="RHEA:22508"/>
        <dbReference type="Rhea" id="RHEA-COMP:17339"/>
        <dbReference type="Rhea" id="RHEA-COMP:17340"/>
        <dbReference type="ChEBI" id="CHEBI:33019"/>
        <dbReference type="ChEBI" id="CHEBI:61560"/>
        <dbReference type="ChEBI" id="CHEBI:173112"/>
        <dbReference type="EC" id="2.7.7.49"/>
    </reaction>
</comment>
<dbReference type="PRINTS" id="PR01365">
    <property type="entry name" value="TELOMERASERT"/>
</dbReference>
<dbReference type="GO" id="GO:0000781">
    <property type="term" value="C:chromosome, telomeric region"/>
    <property type="evidence" value="ECO:0007669"/>
    <property type="project" value="UniProtKB-SubCell"/>
</dbReference>
<dbReference type="GO" id="GO:0070034">
    <property type="term" value="F:telomerase RNA binding"/>
    <property type="evidence" value="ECO:0007669"/>
    <property type="project" value="TreeGrafter"/>
</dbReference>
<keyword evidence="4 13" id="KW-0158">Chromosome</keyword>
<sequence length="1123" mass="127197">MTTKRKPGGDLPDRPVKRQRAADQKFHPNDTAAPNGSIICHGVLSSLYPKVLPFRQFLLKSLPATSRVRRRKVTCFGRDEANHLLDTCLVGVLKEASIEIKKSRKTDFATFTQTQHRATGTGTGRAQLCCMSEIIDFVIWSLFKGRSTAGTRPHHILCHGLQRATAAQAPGIEGIETTLLPGIVRHHPNANLEQLRSSPWSDILPLLGEDGEVIISSLLLDCGVFTRLPSGKDSYFQLSGIPISELPSPRSSRPSFVLSTPATQKQNLQPSSVRFVRNRILYAKPSLNCDGKVKVGLPHAHVLQRYPDAARRDHTVHVLKYIFPRQCHLHNVFTSRVDSTETAQPFKDYTFREQEIHAQQKPSSTWVPRRLRGEAFQLVQKIQRRQNRCSYDQHLRYYCSIGHAPIAVPRRSMLNQFRHPTSSPLRLVTQAPFSGSSEKGRRSQIVQGESETSFLPYATPAAIVSAFCRSVLAQILPRDAFGAGPEGRHNYDVIMAKFDEFIQMRRFESMTLHNVVQGIRLKPISWLSLPGKLDQKMSRLDHSKRLEILYEFVYYIFDSLLIPLIRNNFYVTESSTDRNRLFYFRHDVWRKLSGPSFATLKSNMYIAVNPSQVRQTLRSRSLAYSHLRLLPKAAGSRPITNLKRRQPKLVSGKRVLGSSINAQLSTLFSVLSFERVRDASPLGSALLSVGDLHDRLVRFKSTIPTGARLYFTKVDIKSCFDSIPQGHLLKIARCLLGEPSYRTTKYTEVKHVDDGGRNDKNRLRRRYIGAARPTDGGAVFSESVAADIALRKRKAVFADTGNHRISLRRSLLQLLQEHVSNNIVKIGKKHFRQTAGIPQGSVLSSLLCSYFYGAFERNELSFLDARSSLLLRLIDDFLLVTTEEGVARQFLDVMARGNETYGIMVNAEKSLANFDISIHGRKVPRIHGSSFFPYCGMGIEMRTLEMGKDREKKDAYISNALTVETCARPGATLRRKILGSLKLQMHSMLLDMSLNSRQQVIATLLGNFTEAGMKLHRYIASLPRHKRPSQDMMRNLVDDLVSTSTKLCRVKNSNKEHISKSQMYWIAASTFERVLMRKQSQYRELLVWLRSLSGRNAPRMNLPPVTLEEMLQQTEKAFRGYVY</sequence>
<protein>
    <recommendedName>
        <fullName evidence="3 13">Telomerase reverse transcriptase</fullName>
        <ecNumber evidence="2 13">2.7.7.49</ecNumber>
    </recommendedName>
    <alternativeName>
        <fullName evidence="13">Telomerase catalytic subunit</fullName>
    </alternativeName>
</protein>
<evidence type="ECO:0000256" key="10">
    <source>
        <dbReference type="ARBA" id="ARBA00022918"/>
    </source>
</evidence>
<dbReference type="Gene3D" id="3.30.70.2630">
    <property type="match status" value="1"/>
</dbReference>
<feature type="domain" description="Reverse transcriptase" evidence="15">
    <location>
        <begin position="611"/>
        <end position="939"/>
    </location>
</feature>
<comment type="similarity">
    <text evidence="1 13">Belongs to the reverse transcriptase family. Telomerase subfamily.</text>
</comment>
<dbReference type="InterPro" id="IPR003545">
    <property type="entry name" value="Telomerase_RT"/>
</dbReference>
<evidence type="ECO:0000256" key="1">
    <source>
        <dbReference type="ARBA" id="ARBA00008001"/>
    </source>
</evidence>
<evidence type="ECO:0000256" key="4">
    <source>
        <dbReference type="ARBA" id="ARBA00022454"/>
    </source>
</evidence>
<keyword evidence="5 13" id="KW-0808">Transferase</keyword>
<dbReference type="Pfam" id="PF12009">
    <property type="entry name" value="Telomerase_RBD"/>
    <property type="match status" value="1"/>
</dbReference>
<keyword evidence="6 13" id="KW-0548">Nucleotidyltransferase</keyword>
<dbReference type="PANTHER" id="PTHR12066:SF0">
    <property type="entry name" value="TELOMERASE REVERSE TRANSCRIPTASE"/>
    <property type="match status" value="1"/>
</dbReference>
<gene>
    <name evidence="16" type="ORF">A1O1_01566</name>
</gene>
<accession>W9Z3B6</accession>
<evidence type="ECO:0000256" key="12">
    <source>
        <dbReference type="ARBA" id="ARBA00048173"/>
    </source>
</evidence>
<dbReference type="eggNOG" id="KOG1005">
    <property type="taxonomic scope" value="Eukaryota"/>
</dbReference>
<keyword evidence="10 13" id="KW-0695">RNA-directed DNA polymerase</keyword>
<evidence type="ECO:0000256" key="3">
    <source>
        <dbReference type="ARBA" id="ARBA00016182"/>
    </source>
</evidence>
<evidence type="ECO:0000313" key="16">
    <source>
        <dbReference type="EMBL" id="EXJ96440.1"/>
    </source>
</evidence>
<evidence type="ECO:0000256" key="5">
    <source>
        <dbReference type="ARBA" id="ARBA00022679"/>
    </source>
</evidence>
<comment type="subcellular location">
    <subcellularLocation>
        <location evidence="13">Nucleus</location>
    </subcellularLocation>
    <subcellularLocation>
        <location evidence="13">Chromosome</location>
        <location evidence="13">Telomere</location>
    </subcellularLocation>
</comment>
<comment type="caution">
    <text evidence="16">The sequence shown here is derived from an EMBL/GenBank/DDBJ whole genome shotgun (WGS) entry which is preliminary data.</text>
</comment>
<dbReference type="GeneID" id="19156468"/>
<feature type="compositionally biased region" description="Basic and acidic residues" evidence="14">
    <location>
        <begin position="7"/>
        <end position="28"/>
    </location>
</feature>
<evidence type="ECO:0000256" key="11">
    <source>
        <dbReference type="ARBA" id="ARBA00023242"/>
    </source>
</evidence>
<keyword evidence="8 13" id="KW-0460">Magnesium</keyword>
<comment type="function">
    <text evidence="13">Telomerase is a ribonucleoprotein enzyme essential for the replication of chromosome termini in most eukaryotes. It elongates telomeres. It is a reverse transcriptase that adds simple sequence repeats to chromosome ends by copying a template sequence within the RNA component of the enzyme.</text>
</comment>
<dbReference type="GO" id="GO:0042162">
    <property type="term" value="F:telomeric DNA binding"/>
    <property type="evidence" value="ECO:0007669"/>
    <property type="project" value="TreeGrafter"/>
</dbReference>
<dbReference type="SMART" id="SM00975">
    <property type="entry name" value="Telomerase_RBD"/>
    <property type="match status" value="1"/>
</dbReference>
<dbReference type="OrthoDB" id="289721at2759"/>
<dbReference type="InterPro" id="IPR043502">
    <property type="entry name" value="DNA/RNA_pol_sf"/>
</dbReference>
<dbReference type="Gene3D" id="1.10.357.90">
    <property type="match status" value="1"/>
</dbReference>
<evidence type="ECO:0000256" key="7">
    <source>
        <dbReference type="ARBA" id="ARBA00022723"/>
    </source>
</evidence>
<evidence type="ECO:0000256" key="6">
    <source>
        <dbReference type="ARBA" id="ARBA00022695"/>
    </source>
</evidence>
<evidence type="ECO:0000256" key="2">
    <source>
        <dbReference type="ARBA" id="ARBA00012493"/>
    </source>
</evidence>
<feature type="region of interest" description="Disordered" evidence="14">
    <location>
        <begin position="1"/>
        <end position="30"/>
    </location>
</feature>
<dbReference type="GO" id="GO:0007004">
    <property type="term" value="P:telomere maintenance via telomerase"/>
    <property type="evidence" value="ECO:0007669"/>
    <property type="project" value="TreeGrafter"/>
</dbReference>
<dbReference type="HOGENOM" id="CLU_001996_0_1_1"/>
<dbReference type="InterPro" id="IPR000477">
    <property type="entry name" value="RT_dom"/>
</dbReference>
<dbReference type="EC" id="2.7.7.49" evidence="2 13"/>
<keyword evidence="11 13" id="KW-0539">Nucleus</keyword>
<dbReference type="Proteomes" id="UP000019484">
    <property type="component" value="Unassembled WGS sequence"/>
</dbReference>
<keyword evidence="9 13" id="KW-0779">Telomere</keyword>
<dbReference type="AlphaFoldDB" id="W9Z3B6"/>
<dbReference type="InterPro" id="IPR021891">
    <property type="entry name" value="Telomerase_RBD"/>
</dbReference>
<keyword evidence="7 13" id="KW-0479">Metal-binding</keyword>
<reference evidence="16 17" key="1">
    <citation type="submission" date="2013-03" db="EMBL/GenBank/DDBJ databases">
        <title>The Genome Sequence of Capronia coronata CBS 617.96.</title>
        <authorList>
            <consortium name="The Broad Institute Genomics Platform"/>
            <person name="Cuomo C."/>
            <person name="de Hoog S."/>
            <person name="Gorbushina A."/>
            <person name="Walker B."/>
            <person name="Young S.K."/>
            <person name="Zeng Q."/>
            <person name="Gargeya S."/>
            <person name="Fitzgerald M."/>
            <person name="Haas B."/>
            <person name="Abouelleil A."/>
            <person name="Allen A.W."/>
            <person name="Alvarado L."/>
            <person name="Arachchi H.M."/>
            <person name="Berlin A.M."/>
            <person name="Chapman S.B."/>
            <person name="Gainer-Dewar J."/>
            <person name="Goldberg J."/>
            <person name="Griggs A."/>
            <person name="Gujja S."/>
            <person name="Hansen M."/>
            <person name="Howarth C."/>
            <person name="Imamovic A."/>
            <person name="Ireland A."/>
            <person name="Larimer J."/>
            <person name="McCowan C."/>
            <person name="Murphy C."/>
            <person name="Pearson M."/>
            <person name="Poon T.W."/>
            <person name="Priest M."/>
            <person name="Roberts A."/>
            <person name="Saif S."/>
            <person name="Shea T."/>
            <person name="Sisk P."/>
            <person name="Sykes S."/>
            <person name="Wortman J."/>
            <person name="Nusbaum C."/>
            <person name="Birren B."/>
        </authorList>
    </citation>
    <scope>NUCLEOTIDE SEQUENCE [LARGE SCALE GENOMIC DNA]</scope>
    <source>
        <strain evidence="16 17">CBS 617.96</strain>
    </source>
</reference>
<evidence type="ECO:0000256" key="14">
    <source>
        <dbReference type="SAM" id="MobiDB-lite"/>
    </source>
</evidence>
<dbReference type="Gene3D" id="1.10.132.70">
    <property type="match status" value="1"/>
</dbReference>
<evidence type="ECO:0000313" key="17">
    <source>
        <dbReference type="Proteomes" id="UP000019484"/>
    </source>
</evidence>
<dbReference type="EMBL" id="AMWN01000001">
    <property type="protein sequence ID" value="EXJ96440.1"/>
    <property type="molecule type" value="Genomic_DNA"/>
</dbReference>
<dbReference type="CDD" id="cd01648">
    <property type="entry name" value="TERT"/>
    <property type="match status" value="1"/>
</dbReference>
<dbReference type="PANTHER" id="PTHR12066">
    <property type="entry name" value="TELOMERASE REVERSE TRANSCRIPTASE"/>
    <property type="match status" value="1"/>
</dbReference>
<proteinExistence type="inferred from homology"/>
<evidence type="ECO:0000256" key="13">
    <source>
        <dbReference type="RuleBase" id="RU365061"/>
    </source>
</evidence>
<organism evidence="16 17">
    <name type="scientific">Capronia coronata CBS 617.96</name>
    <dbReference type="NCBI Taxonomy" id="1182541"/>
    <lineage>
        <taxon>Eukaryota</taxon>
        <taxon>Fungi</taxon>
        <taxon>Dikarya</taxon>
        <taxon>Ascomycota</taxon>
        <taxon>Pezizomycotina</taxon>
        <taxon>Eurotiomycetes</taxon>
        <taxon>Chaetothyriomycetidae</taxon>
        <taxon>Chaetothyriales</taxon>
        <taxon>Herpotrichiellaceae</taxon>
        <taxon>Capronia</taxon>
    </lineage>
</organism>
<dbReference type="RefSeq" id="XP_007720669.1">
    <property type="nucleotide sequence ID" value="XM_007722479.1"/>
</dbReference>
<dbReference type="GO" id="GO:0000333">
    <property type="term" value="C:telomerase catalytic core complex"/>
    <property type="evidence" value="ECO:0007669"/>
    <property type="project" value="TreeGrafter"/>
</dbReference>
<dbReference type="GO" id="GO:0003720">
    <property type="term" value="F:telomerase activity"/>
    <property type="evidence" value="ECO:0007669"/>
    <property type="project" value="InterPro"/>
</dbReference>
<evidence type="ECO:0000256" key="9">
    <source>
        <dbReference type="ARBA" id="ARBA00022895"/>
    </source>
</evidence>
<dbReference type="SUPFAM" id="SSF56672">
    <property type="entry name" value="DNA/RNA polymerases"/>
    <property type="match status" value="1"/>
</dbReference>
<dbReference type="STRING" id="1182541.W9Z3B6"/>
<name>W9Z3B6_9EURO</name>